<feature type="transmembrane region" description="Helical" evidence="5">
    <location>
        <begin position="609"/>
        <end position="628"/>
    </location>
</feature>
<dbReference type="InterPro" id="IPR020846">
    <property type="entry name" value="MFS_dom"/>
</dbReference>
<organism evidence="7 8">
    <name type="scientific">Branchiostoma belcheri</name>
    <name type="common">Amphioxus</name>
    <dbReference type="NCBI Taxonomy" id="7741"/>
    <lineage>
        <taxon>Eukaryota</taxon>
        <taxon>Metazoa</taxon>
        <taxon>Chordata</taxon>
        <taxon>Cephalochordata</taxon>
        <taxon>Leptocardii</taxon>
        <taxon>Amphioxiformes</taxon>
        <taxon>Branchiostomatidae</taxon>
        <taxon>Branchiostoma</taxon>
    </lineage>
</organism>
<feature type="transmembrane region" description="Helical" evidence="5">
    <location>
        <begin position="320"/>
        <end position="345"/>
    </location>
</feature>
<feature type="transmembrane region" description="Helical" evidence="5">
    <location>
        <begin position="1172"/>
        <end position="1192"/>
    </location>
</feature>
<dbReference type="GO" id="GO:0016324">
    <property type="term" value="C:apical plasma membrane"/>
    <property type="evidence" value="ECO:0007669"/>
    <property type="project" value="TreeGrafter"/>
</dbReference>
<dbReference type="RefSeq" id="XP_019621642.1">
    <property type="nucleotide sequence ID" value="XM_019766083.1"/>
</dbReference>
<feature type="transmembrane region" description="Helical" evidence="5">
    <location>
        <begin position="391"/>
        <end position="414"/>
    </location>
</feature>
<feature type="transmembrane region" description="Helical" evidence="5">
    <location>
        <begin position="833"/>
        <end position="857"/>
    </location>
</feature>
<dbReference type="PANTHER" id="PTHR11662">
    <property type="entry name" value="SOLUTE CARRIER FAMILY 17"/>
    <property type="match status" value="1"/>
</dbReference>
<feature type="transmembrane region" description="Helical" evidence="5">
    <location>
        <begin position="1271"/>
        <end position="1292"/>
    </location>
</feature>
<feature type="transmembrane region" description="Helical" evidence="5">
    <location>
        <begin position="461"/>
        <end position="480"/>
    </location>
</feature>
<feature type="transmembrane region" description="Helical" evidence="5">
    <location>
        <begin position="1105"/>
        <end position="1129"/>
    </location>
</feature>
<reference evidence="8" key="1">
    <citation type="submission" date="2025-08" db="UniProtKB">
        <authorList>
            <consortium name="RefSeq"/>
        </authorList>
    </citation>
    <scope>IDENTIFICATION</scope>
    <source>
        <tissue evidence="8">Gonad</tissue>
    </source>
</reference>
<protein>
    <submittedName>
        <fullName evidence="8">LOW QUALITY PROTEIN: uncharacterized protein LOC109467927</fullName>
    </submittedName>
</protein>
<dbReference type="FunFam" id="1.20.1250.20:FF:000725">
    <property type="entry name" value="Uncharacterized protein"/>
    <property type="match status" value="3"/>
</dbReference>
<dbReference type="KEGG" id="bbel:109467927"/>
<dbReference type="GO" id="GO:0022857">
    <property type="term" value="F:transmembrane transporter activity"/>
    <property type="evidence" value="ECO:0007669"/>
    <property type="project" value="InterPro"/>
</dbReference>
<dbReference type="Proteomes" id="UP000515135">
    <property type="component" value="Unplaced"/>
</dbReference>
<dbReference type="FunFam" id="1.20.1250.20:FF:000423">
    <property type="entry name" value="Putative inorganic phosphate cotransporter-like Protein"/>
    <property type="match status" value="3"/>
</dbReference>
<feature type="transmembrane region" description="Helical" evidence="5">
    <location>
        <begin position="1141"/>
        <end position="1160"/>
    </location>
</feature>
<keyword evidence="2 5" id="KW-0812">Transmembrane</keyword>
<keyword evidence="7" id="KW-1185">Reference proteome</keyword>
<feature type="transmembrane region" description="Helical" evidence="5">
    <location>
        <begin position="282"/>
        <end position="300"/>
    </location>
</feature>
<comment type="subcellular location">
    <subcellularLocation>
        <location evidence="1">Membrane</location>
        <topology evidence="1">Multi-pass membrane protein</topology>
    </subcellularLocation>
</comment>
<gene>
    <name evidence="8" type="primary">LOC109467927</name>
</gene>
<feature type="transmembrane region" description="Helical" evidence="5">
    <location>
        <begin position="1334"/>
        <end position="1357"/>
    </location>
</feature>
<evidence type="ECO:0000313" key="8">
    <source>
        <dbReference type="RefSeq" id="XP_019621642.1"/>
    </source>
</evidence>
<evidence type="ECO:0000256" key="4">
    <source>
        <dbReference type="ARBA" id="ARBA00023136"/>
    </source>
</evidence>
<evidence type="ECO:0000256" key="2">
    <source>
        <dbReference type="ARBA" id="ARBA00022692"/>
    </source>
</evidence>
<feature type="transmembrane region" description="Helical" evidence="5">
    <location>
        <begin position="634"/>
        <end position="658"/>
    </location>
</feature>
<dbReference type="SUPFAM" id="SSF103473">
    <property type="entry name" value="MFS general substrate transporter"/>
    <property type="match status" value="3"/>
</dbReference>
<evidence type="ECO:0000256" key="5">
    <source>
        <dbReference type="SAM" id="Phobius"/>
    </source>
</evidence>
<feature type="transmembrane region" description="Helical" evidence="5">
    <location>
        <begin position="863"/>
        <end position="886"/>
    </location>
</feature>
<feature type="transmembrane region" description="Helical" evidence="5">
    <location>
        <begin position="701"/>
        <end position="721"/>
    </location>
</feature>
<accession>A0A6P4YSM7</accession>
<feature type="transmembrane region" description="Helical" evidence="5">
    <location>
        <begin position="366"/>
        <end position="385"/>
    </location>
</feature>
<feature type="transmembrane region" description="Helical" evidence="5">
    <location>
        <begin position="582"/>
        <end position="602"/>
    </location>
</feature>
<dbReference type="PROSITE" id="PS50850">
    <property type="entry name" value="MFS"/>
    <property type="match status" value="3"/>
</dbReference>
<evidence type="ECO:0000259" key="6">
    <source>
        <dbReference type="PROSITE" id="PS50850"/>
    </source>
</evidence>
<feature type="transmembrane region" description="Helical" evidence="5">
    <location>
        <begin position="1304"/>
        <end position="1328"/>
    </location>
</feature>
<feature type="transmembrane region" description="Helical" evidence="5">
    <location>
        <begin position="761"/>
        <end position="781"/>
    </location>
</feature>
<feature type="transmembrane region" description="Helical" evidence="5">
    <location>
        <begin position="228"/>
        <end position="249"/>
    </location>
</feature>
<dbReference type="OrthoDB" id="2985014at2759"/>
<feature type="domain" description="Major facilitator superfamily (MFS) profile" evidence="6">
    <location>
        <begin position="517"/>
        <end position="957"/>
    </location>
</feature>
<evidence type="ECO:0000256" key="1">
    <source>
        <dbReference type="ARBA" id="ARBA00004141"/>
    </source>
</evidence>
<dbReference type="InterPro" id="IPR050382">
    <property type="entry name" value="MFS_Na/Anion_cotransporter"/>
</dbReference>
<keyword evidence="3 5" id="KW-1133">Transmembrane helix</keyword>
<feature type="transmembrane region" description="Helical" evidence="5">
    <location>
        <begin position="1053"/>
        <end position="1073"/>
    </location>
</feature>
<proteinExistence type="predicted"/>
<feature type="transmembrane region" description="Helical" evidence="5">
    <location>
        <begin position="981"/>
        <end position="1009"/>
    </location>
</feature>
<feature type="transmembrane region" description="Helical" evidence="5">
    <location>
        <begin position="198"/>
        <end position="216"/>
    </location>
</feature>
<feature type="transmembrane region" description="Helical" evidence="5">
    <location>
        <begin position="137"/>
        <end position="156"/>
    </location>
</feature>
<feature type="transmembrane region" description="Helical" evidence="5">
    <location>
        <begin position="934"/>
        <end position="953"/>
    </location>
</feature>
<feature type="transmembrane region" description="Helical" evidence="5">
    <location>
        <begin position="801"/>
        <end position="821"/>
    </location>
</feature>
<keyword evidence="4 5" id="KW-0472">Membrane</keyword>
<feature type="transmembrane region" description="Helical" evidence="5">
    <location>
        <begin position="670"/>
        <end position="689"/>
    </location>
</feature>
<feature type="transmembrane region" description="Helical" evidence="5">
    <location>
        <begin position="1369"/>
        <end position="1392"/>
    </location>
</feature>
<evidence type="ECO:0000313" key="7">
    <source>
        <dbReference type="Proteomes" id="UP000515135"/>
    </source>
</evidence>
<dbReference type="GO" id="GO:0006820">
    <property type="term" value="P:monoatomic anion transport"/>
    <property type="evidence" value="ECO:0007669"/>
    <property type="project" value="TreeGrafter"/>
</dbReference>
<feature type="domain" description="Major facilitator superfamily (MFS) profile" evidence="6">
    <location>
        <begin position="45"/>
        <end position="484"/>
    </location>
</feature>
<feature type="transmembrane region" description="Helical" evidence="5">
    <location>
        <begin position="162"/>
        <end position="186"/>
    </location>
</feature>
<feature type="transmembrane region" description="Helical" evidence="5">
    <location>
        <begin position="1404"/>
        <end position="1423"/>
    </location>
</feature>
<feature type="transmembrane region" description="Helical" evidence="5">
    <location>
        <begin position="1080"/>
        <end position="1099"/>
    </location>
</feature>
<sequence>MGSESKDVTSSNAEETKSGQVSKKGSCCLLADKIPARYILSGLFFLGIVTLVPTRNGFSVAIVVMVNSSSSASPVNQTAPYQLCPSSGAGNTSAQSEEGELEWSASLRGTLLGAYYYGYIITQVVGGVLEQKLGGKLVYGTGMLAVAALDALGPVASRASPWAMFAVRFIMGLVSGVLFPTMYGVWGRWAPPTDRTKLLAFCYIGLPLGSIINYPLASFLAAELGWEAIFYIPGGFVAVWLVFWLLLAYDSPAKHPRILEEEQKYIEDSIGGKVQQKPRVPWLKVLSSLPAWALIVGQFSSNWGNYFLLTQLPNYMKNVLGFNITTNGLLSALPFVLAMVSMLASSVAADRLIQNGRIPKVWIRRGFVITGFSGMVICGVILANLSGCNPVAAVALLCLIQFFNALTTAGMRAVHVEFAPRFSGVTFALANTAGTLPGIFAPLLVGFITENDPTLAAWMKIFYIGAALQGVGGIFTVVFMRTDVQPWAREEADQEANIAEKLADKIPARYILSGLFFLGILTLVPTRNGFSVAIVVMVNSSSSASPVNQTAPYQLCPSSGAGNTSAQNEEGELEWSPSVRGILLGAYYYGYIITQVVGGVLEQKLGGKLVYGTGMLAIAALDALGPVASRASPWAMFAVRFIMGLVSGVLFPTMYGVWGRWAPATDRTKLLAFCYIGLPIGNIINYPLASFLAAELGWETIFYIPGGFVAVWLVFWLLLAYDSPAKHPRILEEEQKYIEESIGGKVQQKPRVPWLKVLSSLPAWALIVGQFSSNWGNYFLLTQLPNYMKNVLGFNIRTNGLLSALPFVLAMVSMLVSSVAADRLIQNGKIPKVWIRRGFVIAGFSGMVICGVILANLSGCNPVAAVALLCLIQFFNSLTTAGMRAVHVEFAPRFSGVTFALANTAGTLPLGIFAPLLVGFITENDPTLAAWMKIFYIGAALQAVGGIFIVVFMRTDVQPWARGEDKEVFINKLADKIPARYILSGLFFFGVVSLVTARNGFSVAIVVMVNSSSSASPVNQTGTYQLCPSSGAGNTSAQNEEGELEWSKSLRGILLGAYYYGYIITQVVGGVLEQKLGGKLVYGTGMLAIAALDALGPVASRASPWAMFAVRFIMGLVSGVLFPTMFGVWGRWAPPTERTKLMAICYIGLPIGNMINYPLASSLAAELGWETIFYMPGLFVAVWLVFWLILGYDSPAKHPRILEEEQKYIEDSIGGKVQQKPRVPWLKVFSSLPAWALIIGQLSSNWCKYFLLTQLPNYMKNVLGFNIKTNGLLSALPYFLATISMLASSVAADRLIEGGKIPKVWIRRGFAITGFSGMVICGVILANLSGCNPVVAVALLCLSEAFNSLTTAGMRAVHVEFAPRFSGVTFGMANTAGTLPGIFAPLLVGFITENDPTLAAWTKIFYIGAALQGVGGIFTVVFMSTDVQPWAREETNIDEKGTELTGSKDLIIANEHAEMPTQVQDSRQVAPDEVRIGDDGCHPSLLPSLLCSQPASQSRIGFPMMVVTTLVAMIYLLICHGVIGWDVPTNSTPPLFSQSVV</sequence>
<feature type="transmembrane region" description="Helical" evidence="5">
    <location>
        <begin position="898"/>
        <end position="922"/>
    </location>
</feature>
<dbReference type="GeneID" id="109467927"/>
<feature type="transmembrane region" description="Helical" evidence="5">
    <location>
        <begin position="510"/>
        <end position="538"/>
    </location>
</feature>
<feature type="transmembrane region" description="Helical" evidence="5">
    <location>
        <begin position="426"/>
        <end position="449"/>
    </location>
</feature>
<dbReference type="PANTHER" id="PTHR11662:SF454">
    <property type="entry name" value="SIALIN-LIKE"/>
    <property type="match status" value="1"/>
</dbReference>
<dbReference type="InterPro" id="IPR011701">
    <property type="entry name" value="MFS"/>
</dbReference>
<dbReference type="Gene3D" id="1.20.1250.20">
    <property type="entry name" value="MFS general substrate transporter like domains"/>
    <property type="match status" value="6"/>
</dbReference>
<feature type="transmembrane region" description="Helical" evidence="5">
    <location>
        <begin position="43"/>
        <end position="66"/>
    </location>
</feature>
<dbReference type="Pfam" id="PF07690">
    <property type="entry name" value="MFS_1"/>
    <property type="match status" value="3"/>
</dbReference>
<dbReference type="InterPro" id="IPR036259">
    <property type="entry name" value="MFS_trans_sf"/>
</dbReference>
<evidence type="ECO:0000256" key="3">
    <source>
        <dbReference type="ARBA" id="ARBA00022989"/>
    </source>
</evidence>
<feature type="transmembrane region" description="Helical" evidence="5">
    <location>
        <begin position="114"/>
        <end position="130"/>
    </location>
</feature>
<name>A0A6P4YSM7_BRABE</name>
<feature type="domain" description="Major facilitator superfamily (MFS) profile" evidence="6">
    <location>
        <begin position="988"/>
        <end position="1427"/>
    </location>
</feature>
<feature type="transmembrane region" description="Helical" evidence="5">
    <location>
        <begin position="1502"/>
        <end position="1525"/>
    </location>
</feature>